<comment type="catalytic activity">
    <reaction evidence="7">
        <text>Couples ATP hydrolysis with the unwinding of duplex DNA by translocating in the 3'-5' direction.</text>
        <dbReference type="EC" id="5.6.2.4"/>
    </reaction>
</comment>
<organism evidence="12 13">
    <name type="scientific">Candidatus Yanofskybacteria bacterium GW2011_GWD1_39_16</name>
    <dbReference type="NCBI Taxonomy" id="1619030"/>
    <lineage>
        <taxon>Bacteria</taxon>
        <taxon>Candidatus Yanofskyibacteriota</taxon>
    </lineage>
</organism>
<dbReference type="InterPro" id="IPR013986">
    <property type="entry name" value="DExx_box_DNA_helicase_dom_sf"/>
</dbReference>
<dbReference type="Pfam" id="PF00580">
    <property type="entry name" value="UvrD-helicase"/>
    <property type="match status" value="1"/>
</dbReference>
<dbReference type="Gene3D" id="1.10.10.160">
    <property type="match status" value="1"/>
</dbReference>
<keyword evidence="3 10" id="KW-0378">Hydrolase</keyword>
<dbReference type="InterPro" id="IPR000212">
    <property type="entry name" value="DNA_helicase_UvrD/REP"/>
</dbReference>
<keyword evidence="5 10" id="KW-0067">ATP-binding</keyword>
<feature type="binding site" evidence="10">
    <location>
        <begin position="30"/>
        <end position="37"/>
    </location>
    <ligand>
        <name>ATP</name>
        <dbReference type="ChEBI" id="CHEBI:30616"/>
    </ligand>
</feature>
<keyword evidence="6" id="KW-0413">Isomerase</keyword>
<protein>
    <recommendedName>
        <fullName evidence="8">DNA 3'-5' helicase</fullName>
        <ecNumber evidence="8">5.6.2.4</ecNumber>
    </recommendedName>
</protein>
<reference evidence="12 13" key="1">
    <citation type="journal article" date="2015" name="Nature">
        <title>rRNA introns, odd ribosomes, and small enigmatic genomes across a large radiation of phyla.</title>
        <authorList>
            <person name="Brown C.T."/>
            <person name="Hug L.A."/>
            <person name="Thomas B.C."/>
            <person name="Sharon I."/>
            <person name="Castelle C.J."/>
            <person name="Singh A."/>
            <person name="Wilkins M.J."/>
            <person name="Williams K.H."/>
            <person name="Banfield J.F."/>
        </authorList>
    </citation>
    <scope>NUCLEOTIDE SEQUENCE [LARGE SCALE GENOMIC DNA]</scope>
</reference>
<dbReference type="GO" id="GO:0043138">
    <property type="term" value="F:3'-5' DNA helicase activity"/>
    <property type="evidence" value="ECO:0007669"/>
    <property type="project" value="UniProtKB-EC"/>
</dbReference>
<dbReference type="PANTHER" id="PTHR11070">
    <property type="entry name" value="UVRD / RECB / PCRA DNA HELICASE FAMILY MEMBER"/>
    <property type="match status" value="1"/>
</dbReference>
<evidence type="ECO:0000256" key="3">
    <source>
        <dbReference type="ARBA" id="ARBA00022801"/>
    </source>
</evidence>
<dbReference type="InterPro" id="IPR014016">
    <property type="entry name" value="UvrD-like_ATP-bd"/>
</dbReference>
<comment type="similarity">
    <text evidence="1">Belongs to the helicase family. UvrD subfamily.</text>
</comment>
<comment type="caution">
    <text evidence="12">The sequence shown here is derived from an EMBL/GenBank/DDBJ whole genome shotgun (WGS) entry which is preliminary data.</text>
</comment>
<dbReference type="EMBL" id="LBWL01000016">
    <property type="protein sequence ID" value="KKR08114.1"/>
    <property type="molecule type" value="Genomic_DNA"/>
</dbReference>
<evidence type="ECO:0000256" key="4">
    <source>
        <dbReference type="ARBA" id="ARBA00022806"/>
    </source>
</evidence>
<evidence type="ECO:0000256" key="7">
    <source>
        <dbReference type="ARBA" id="ARBA00034617"/>
    </source>
</evidence>
<sequence length="405" mass="46444">MVKFDELYKKLNKAQKEAVDVVEGPVMVVAGPGTGKTQILTLRIANILKKTQAEPENILVLTFTESAATNIRRRLTEIIGVPAYSVSISTFHGFANEVIKSNPESFPTILGANNLTEIDQLKIIEDIILKTDLGFLKTFGDPTYYIRDIIKAISDLKREGISPEEFKVLAGKDKKFFDSRDDIYHDRGAHKGKMKLEAEKDQKYISKNIELAVIYEKYQIELRRLKAYDFGDMILELYKQFKKDENLLRSIQEQYQYILVDEHQDTNNAQNKIVELIMSFHENPNIFVVGDEKQAIFRFQGASLENFYYFKKIYPFAKLIYLTDNYRSGQIILDLADSLIQSKDKLRSNKDLKAAINLYELSLPDEEAQFVAQKTKDLIDAGVEPSEIGILFRDNNDANALVNYF</sequence>
<dbReference type="InterPro" id="IPR027417">
    <property type="entry name" value="P-loop_NTPase"/>
</dbReference>
<dbReference type="CDD" id="cd17932">
    <property type="entry name" value="DEXQc_UvrD"/>
    <property type="match status" value="1"/>
</dbReference>
<proteinExistence type="inferred from homology"/>
<evidence type="ECO:0000313" key="12">
    <source>
        <dbReference type="EMBL" id="KKR08114.1"/>
    </source>
</evidence>
<name>A0A837HU28_9BACT</name>
<dbReference type="Proteomes" id="UP000033996">
    <property type="component" value="Unassembled WGS sequence"/>
</dbReference>
<keyword evidence="2 10" id="KW-0547">Nucleotide-binding</keyword>
<evidence type="ECO:0000256" key="6">
    <source>
        <dbReference type="ARBA" id="ARBA00023235"/>
    </source>
</evidence>
<feature type="domain" description="UvrD-like helicase ATP-binding" evidence="11">
    <location>
        <begin position="9"/>
        <end position="329"/>
    </location>
</feature>
<dbReference type="AlphaFoldDB" id="A0A837HU28"/>
<evidence type="ECO:0000256" key="1">
    <source>
        <dbReference type="ARBA" id="ARBA00009922"/>
    </source>
</evidence>
<dbReference type="EC" id="5.6.2.4" evidence="8"/>
<dbReference type="GO" id="GO:0016787">
    <property type="term" value="F:hydrolase activity"/>
    <property type="evidence" value="ECO:0007669"/>
    <property type="project" value="UniProtKB-UniRule"/>
</dbReference>
<dbReference type="GO" id="GO:0003677">
    <property type="term" value="F:DNA binding"/>
    <property type="evidence" value="ECO:0007669"/>
    <property type="project" value="InterPro"/>
</dbReference>
<gene>
    <name evidence="12" type="ORF">UT35_C0016G0001</name>
</gene>
<evidence type="ECO:0000313" key="13">
    <source>
        <dbReference type="Proteomes" id="UP000033996"/>
    </source>
</evidence>
<dbReference type="InterPro" id="IPR014017">
    <property type="entry name" value="DNA_helicase_UvrD-like_C"/>
</dbReference>
<accession>A0A837HU28</accession>
<dbReference type="Pfam" id="PF13361">
    <property type="entry name" value="UvrD_C"/>
    <property type="match status" value="1"/>
</dbReference>
<evidence type="ECO:0000256" key="8">
    <source>
        <dbReference type="ARBA" id="ARBA00034808"/>
    </source>
</evidence>
<comment type="catalytic activity">
    <reaction evidence="9">
        <text>ATP + H2O = ADP + phosphate + H(+)</text>
        <dbReference type="Rhea" id="RHEA:13065"/>
        <dbReference type="ChEBI" id="CHEBI:15377"/>
        <dbReference type="ChEBI" id="CHEBI:15378"/>
        <dbReference type="ChEBI" id="CHEBI:30616"/>
        <dbReference type="ChEBI" id="CHEBI:43474"/>
        <dbReference type="ChEBI" id="CHEBI:456216"/>
        <dbReference type="EC" id="5.6.2.4"/>
    </reaction>
</comment>
<dbReference type="Gene3D" id="3.40.50.300">
    <property type="entry name" value="P-loop containing nucleotide triphosphate hydrolases"/>
    <property type="match status" value="2"/>
</dbReference>
<evidence type="ECO:0000256" key="10">
    <source>
        <dbReference type="PROSITE-ProRule" id="PRU00560"/>
    </source>
</evidence>
<keyword evidence="4 10" id="KW-0347">Helicase</keyword>
<dbReference type="GO" id="GO:0005524">
    <property type="term" value="F:ATP binding"/>
    <property type="evidence" value="ECO:0007669"/>
    <property type="project" value="UniProtKB-UniRule"/>
</dbReference>
<feature type="non-terminal residue" evidence="12">
    <location>
        <position position="405"/>
    </location>
</feature>
<dbReference type="SUPFAM" id="SSF52540">
    <property type="entry name" value="P-loop containing nucleoside triphosphate hydrolases"/>
    <property type="match status" value="1"/>
</dbReference>
<evidence type="ECO:0000256" key="2">
    <source>
        <dbReference type="ARBA" id="ARBA00022741"/>
    </source>
</evidence>
<evidence type="ECO:0000256" key="9">
    <source>
        <dbReference type="ARBA" id="ARBA00048988"/>
    </source>
</evidence>
<evidence type="ECO:0000259" key="11">
    <source>
        <dbReference type="PROSITE" id="PS51198"/>
    </source>
</evidence>
<dbReference type="PROSITE" id="PS51198">
    <property type="entry name" value="UVRD_HELICASE_ATP_BIND"/>
    <property type="match status" value="1"/>
</dbReference>
<evidence type="ECO:0000256" key="5">
    <source>
        <dbReference type="ARBA" id="ARBA00022840"/>
    </source>
</evidence>